<proteinExistence type="predicted"/>
<reference evidence="2 3" key="1">
    <citation type="journal article" date="2015" name="Nature">
        <title>rRNA introns, odd ribosomes, and small enigmatic genomes across a large radiation of phyla.</title>
        <authorList>
            <person name="Brown C.T."/>
            <person name="Hug L.A."/>
            <person name="Thomas B.C."/>
            <person name="Sharon I."/>
            <person name="Castelle C.J."/>
            <person name="Singh A."/>
            <person name="Wilkins M.J."/>
            <person name="Williams K.H."/>
            <person name="Banfield J.F."/>
        </authorList>
    </citation>
    <scope>NUCLEOTIDE SEQUENCE [LARGE SCALE GENOMIC DNA]</scope>
</reference>
<feature type="transmembrane region" description="Helical" evidence="1">
    <location>
        <begin position="12"/>
        <end position="33"/>
    </location>
</feature>
<dbReference type="Proteomes" id="UP000034368">
    <property type="component" value="Unassembled WGS sequence"/>
</dbReference>
<evidence type="ECO:0000313" key="2">
    <source>
        <dbReference type="EMBL" id="KKT90015.1"/>
    </source>
</evidence>
<dbReference type="PROSITE" id="PS00409">
    <property type="entry name" value="PROKAR_NTER_METHYL"/>
    <property type="match status" value="1"/>
</dbReference>
<comment type="caution">
    <text evidence="2">The sequence shown here is derived from an EMBL/GenBank/DDBJ whole genome shotgun (WGS) entry which is preliminary data.</text>
</comment>
<dbReference type="EMBL" id="LCKD01000008">
    <property type="protein sequence ID" value="KKT90015.1"/>
    <property type="molecule type" value="Genomic_DNA"/>
</dbReference>
<organism evidence="2 3">
    <name type="scientific">Candidatus Yanofskybacteria bacterium GW2011_GWB1_45_11</name>
    <dbReference type="NCBI Taxonomy" id="1619026"/>
    <lineage>
        <taxon>Bacteria</taxon>
        <taxon>Candidatus Yanofskyibacteriota</taxon>
    </lineage>
</organism>
<gene>
    <name evidence="2" type="ORF">UW90_C0008G0004</name>
</gene>
<evidence type="ECO:0000256" key="1">
    <source>
        <dbReference type="SAM" id="Phobius"/>
    </source>
</evidence>
<name>A0A0G1L2R2_9BACT</name>
<dbReference type="AlphaFoldDB" id="A0A0G1L2R2"/>
<evidence type="ECO:0000313" key="3">
    <source>
        <dbReference type="Proteomes" id="UP000034368"/>
    </source>
</evidence>
<sequence length="190" mass="20949">MNFKSLTHYSRGFTLIEVLVVASITVLISVSMISNFPRTRINIIESANAVVADIRQAQTKAVTSTQYNSSIRCGYGIYYINSNSYGYFTGPDAALTDCSTYGRTGINGSSTTIKTAVLFDQKLEIKQSFRDIFFEPPRPKIYFNNAYSATDSEKIVIGKIGSSCDTVNCRTICVYTSGKIETFPNSVLCP</sequence>
<dbReference type="Pfam" id="PF07963">
    <property type="entry name" value="N_methyl"/>
    <property type="match status" value="1"/>
</dbReference>
<dbReference type="InterPro" id="IPR012902">
    <property type="entry name" value="N_methyl_site"/>
</dbReference>
<keyword evidence="1" id="KW-1133">Transmembrane helix</keyword>
<dbReference type="NCBIfam" id="TIGR02532">
    <property type="entry name" value="IV_pilin_GFxxxE"/>
    <property type="match status" value="1"/>
</dbReference>
<keyword evidence="1" id="KW-0812">Transmembrane</keyword>
<accession>A0A0G1L2R2</accession>
<protein>
    <submittedName>
        <fullName evidence="2">Uncharacterized protein</fullName>
    </submittedName>
</protein>
<keyword evidence="1" id="KW-0472">Membrane</keyword>